<dbReference type="InterPro" id="IPR036899">
    <property type="entry name" value="Ribosomal_uL13_sf"/>
</dbReference>
<comment type="caution">
    <text evidence="5">The sequence shown here is derived from an EMBL/GenBank/DDBJ whole genome shotgun (WGS) entry which is preliminary data.</text>
</comment>
<keyword evidence="3 4" id="KW-0687">Ribonucleoprotein</keyword>
<evidence type="ECO:0000256" key="3">
    <source>
        <dbReference type="ARBA" id="ARBA00023274"/>
    </source>
</evidence>
<keyword evidence="2 4" id="KW-0689">Ribosomal protein</keyword>
<evidence type="ECO:0000256" key="4">
    <source>
        <dbReference type="HAMAP-Rule" id="MF_01366"/>
    </source>
</evidence>
<dbReference type="GO" id="GO:0003729">
    <property type="term" value="F:mRNA binding"/>
    <property type="evidence" value="ECO:0007669"/>
    <property type="project" value="TreeGrafter"/>
</dbReference>
<dbReference type="PANTHER" id="PTHR11545">
    <property type="entry name" value="RIBOSOMAL PROTEIN L13"/>
    <property type="match status" value="1"/>
</dbReference>
<dbReference type="Proteomes" id="UP000233517">
    <property type="component" value="Unassembled WGS sequence"/>
</dbReference>
<accession>A0A2N2E9M9</accession>
<comment type="similarity">
    <text evidence="1 4">Belongs to the universal ribosomal protein uL13 family.</text>
</comment>
<dbReference type="CDD" id="cd00392">
    <property type="entry name" value="Ribosomal_L13"/>
    <property type="match status" value="1"/>
</dbReference>
<dbReference type="InterPro" id="IPR005823">
    <property type="entry name" value="Ribosomal_uL13_bac-type"/>
</dbReference>
<dbReference type="InterPro" id="IPR005822">
    <property type="entry name" value="Ribosomal_uL13"/>
</dbReference>
<dbReference type="AlphaFoldDB" id="A0A2N2E9M9"/>
<dbReference type="GO" id="GO:0006412">
    <property type="term" value="P:translation"/>
    <property type="evidence" value="ECO:0007669"/>
    <property type="project" value="UniProtKB-UniRule"/>
</dbReference>
<gene>
    <name evidence="4" type="primary">rplM</name>
    <name evidence="5" type="ORF">CVU82_02485</name>
</gene>
<name>A0A2N2E9M9_9BACT</name>
<evidence type="ECO:0000256" key="2">
    <source>
        <dbReference type="ARBA" id="ARBA00022980"/>
    </source>
</evidence>
<dbReference type="NCBIfam" id="TIGR01066">
    <property type="entry name" value="rplM_bact"/>
    <property type="match status" value="1"/>
</dbReference>
<organism evidence="5 6">
    <name type="scientific">Candidatus Falkowbacteria bacterium HGW-Falkowbacteria-1</name>
    <dbReference type="NCBI Taxonomy" id="2013768"/>
    <lineage>
        <taxon>Bacteria</taxon>
        <taxon>Candidatus Falkowiibacteriota</taxon>
    </lineage>
</organism>
<evidence type="ECO:0000313" key="6">
    <source>
        <dbReference type="Proteomes" id="UP000233517"/>
    </source>
</evidence>
<dbReference type="EMBL" id="PHAI01000002">
    <property type="protein sequence ID" value="PKM91440.1"/>
    <property type="molecule type" value="Genomic_DNA"/>
</dbReference>
<dbReference type="GO" id="GO:1990904">
    <property type="term" value="C:ribonucleoprotein complex"/>
    <property type="evidence" value="ECO:0007669"/>
    <property type="project" value="UniProtKB-KW"/>
</dbReference>
<reference evidence="5 6" key="1">
    <citation type="journal article" date="2017" name="ISME J.">
        <title>Potential for microbial H2 and metal transformations associated with novel bacteria and archaea in deep terrestrial subsurface sediments.</title>
        <authorList>
            <person name="Hernsdorf A.W."/>
            <person name="Amano Y."/>
            <person name="Miyakawa K."/>
            <person name="Ise K."/>
            <person name="Suzuki Y."/>
            <person name="Anantharaman K."/>
            <person name="Probst A."/>
            <person name="Burstein D."/>
            <person name="Thomas B.C."/>
            <person name="Banfield J.F."/>
        </authorList>
    </citation>
    <scope>NUCLEOTIDE SEQUENCE [LARGE SCALE GENOMIC DNA]</scope>
    <source>
        <strain evidence="5">HGW-Falkowbacteria-1</strain>
    </source>
</reference>
<evidence type="ECO:0000256" key="1">
    <source>
        <dbReference type="ARBA" id="ARBA00006227"/>
    </source>
</evidence>
<sequence>MKNVERKLHKIDAEGKTIGRLASSIANILRGKNKPEFEPHLDLGDMVEVVNIGKAKFTGKKMDQKKYFSYSGYLGGLKEKKLKDVFTSNPGEVLRRAVREMLAPTKMRKDIIKRLIIR</sequence>
<evidence type="ECO:0000313" key="5">
    <source>
        <dbReference type="EMBL" id="PKM91440.1"/>
    </source>
</evidence>
<comment type="subunit">
    <text evidence="4">Part of the 50S ribosomal subunit.</text>
</comment>
<dbReference type="GO" id="GO:0017148">
    <property type="term" value="P:negative regulation of translation"/>
    <property type="evidence" value="ECO:0007669"/>
    <property type="project" value="TreeGrafter"/>
</dbReference>
<dbReference type="PIRSF" id="PIRSF002181">
    <property type="entry name" value="Ribosomal_L13"/>
    <property type="match status" value="1"/>
</dbReference>
<dbReference type="HAMAP" id="MF_01366">
    <property type="entry name" value="Ribosomal_uL13"/>
    <property type="match status" value="1"/>
</dbReference>
<dbReference type="Pfam" id="PF00572">
    <property type="entry name" value="Ribosomal_L13"/>
    <property type="match status" value="1"/>
</dbReference>
<dbReference type="PANTHER" id="PTHR11545:SF2">
    <property type="entry name" value="LARGE RIBOSOMAL SUBUNIT PROTEIN UL13M"/>
    <property type="match status" value="1"/>
</dbReference>
<dbReference type="GO" id="GO:0005840">
    <property type="term" value="C:ribosome"/>
    <property type="evidence" value="ECO:0007669"/>
    <property type="project" value="UniProtKB-KW"/>
</dbReference>
<protein>
    <recommendedName>
        <fullName evidence="4">Large ribosomal subunit protein uL13</fullName>
    </recommendedName>
</protein>
<comment type="function">
    <text evidence="4">This protein is one of the early assembly proteins of the 50S ribosomal subunit, although it is not seen to bind rRNA by itself. It is important during the early stages of 50S assembly.</text>
</comment>
<dbReference type="SUPFAM" id="SSF52161">
    <property type="entry name" value="Ribosomal protein L13"/>
    <property type="match status" value="1"/>
</dbReference>
<dbReference type="Gene3D" id="3.90.1180.10">
    <property type="entry name" value="Ribosomal protein L13"/>
    <property type="match status" value="1"/>
</dbReference>
<dbReference type="GO" id="GO:0003735">
    <property type="term" value="F:structural constituent of ribosome"/>
    <property type="evidence" value="ECO:0007669"/>
    <property type="project" value="InterPro"/>
</dbReference>
<proteinExistence type="inferred from homology"/>